<dbReference type="EMBL" id="MU006724">
    <property type="protein sequence ID" value="KAF2625690.1"/>
    <property type="molecule type" value="Genomic_DNA"/>
</dbReference>
<reference evidence="1" key="1">
    <citation type="journal article" date="2020" name="Stud. Mycol.">
        <title>101 Dothideomycetes genomes: a test case for predicting lifestyles and emergence of pathogens.</title>
        <authorList>
            <person name="Haridas S."/>
            <person name="Albert R."/>
            <person name="Binder M."/>
            <person name="Bloem J."/>
            <person name="Labutti K."/>
            <person name="Salamov A."/>
            <person name="Andreopoulos B."/>
            <person name="Baker S."/>
            <person name="Barry K."/>
            <person name="Bills G."/>
            <person name="Bluhm B."/>
            <person name="Cannon C."/>
            <person name="Castanera R."/>
            <person name="Culley D."/>
            <person name="Daum C."/>
            <person name="Ezra D."/>
            <person name="Gonzalez J."/>
            <person name="Henrissat B."/>
            <person name="Kuo A."/>
            <person name="Liang C."/>
            <person name="Lipzen A."/>
            <person name="Lutzoni F."/>
            <person name="Magnuson J."/>
            <person name="Mondo S."/>
            <person name="Nolan M."/>
            <person name="Ohm R."/>
            <person name="Pangilinan J."/>
            <person name="Park H.-J."/>
            <person name="Ramirez L."/>
            <person name="Alfaro M."/>
            <person name="Sun H."/>
            <person name="Tritt A."/>
            <person name="Yoshinaga Y."/>
            <person name="Zwiers L.-H."/>
            <person name="Turgeon B."/>
            <person name="Goodwin S."/>
            <person name="Spatafora J."/>
            <person name="Crous P."/>
            <person name="Grigoriev I."/>
        </authorList>
    </citation>
    <scope>NUCLEOTIDE SEQUENCE</scope>
    <source>
        <strain evidence="1">CBS 525.71</strain>
    </source>
</reference>
<accession>A0ACB6RW98</accession>
<gene>
    <name evidence="1" type="ORF">BU25DRAFT_345329</name>
</gene>
<sequence>MPSSKAETIGDSGFGGTQSSDDGGKRVQPTATTTGAPACSSEHKSLYRRGSEQTPRSLINTGYHKWSSFTLDVVLCLLPIAFVVITTLALSLHHAPRSPSGDRVQSYILLAPTIFPIVYAAILGRTLRRVGLYMAEKGSTVGTLERVIGCQSLFSAIERQYTLRHFDVLGVLILLVWLLSPVGGQSSLRLLTNQPQMVYSITPAWYYPMQAYIWASLLGFNNAMRFHHISVPYMAALQSSSQTINSSRDMWGNLKIPDIKYLDGYQANKSIGTWLHIGNDTQLTYTSLLGMPIFGISTPGNSTFNLTSHYWSIDCEKASGNYSRTPWLSSETELSTYALITFNESLAAGARTVYSSRKPLTKGSTLSGNITETYVVSATCYAQPIRVETHIACWGTTCRAQAMRELDWNQLDDQRLILYSNYTDILRNMTTADKANAEGAATQSQMTETFIAGQILLAGYATSLDGSWVDIETLSKQVLSSRLQQAINTYWDASVGNMHRSWEHQPDDRPPEVCIVRQRECRSRKLNWNVTEFHSEKHSGEQYACNSGYAVITIAISCFLFLAAVLSLILGIITTAPDILGFVSTAARNNVYFEDRVPSYFDGLEATRALKDIKVRIGDVAGDNEVGRVAFTSLESASRRLVRDRLYD</sequence>
<organism evidence="1 2">
    <name type="scientific">Macroventuria anomochaeta</name>
    <dbReference type="NCBI Taxonomy" id="301207"/>
    <lineage>
        <taxon>Eukaryota</taxon>
        <taxon>Fungi</taxon>
        <taxon>Dikarya</taxon>
        <taxon>Ascomycota</taxon>
        <taxon>Pezizomycotina</taxon>
        <taxon>Dothideomycetes</taxon>
        <taxon>Pleosporomycetidae</taxon>
        <taxon>Pleosporales</taxon>
        <taxon>Pleosporineae</taxon>
        <taxon>Didymellaceae</taxon>
        <taxon>Macroventuria</taxon>
    </lineage>
</organism>
<keyword evidence="2" id="KW-1185">Reference proteome</keyword>
<dbReference type="Proteomes" id="UP000799754">
    <property type="component" value="Unassembled WGS sequence"/>
</dbReference>
<protein>
    <submittedName>
        <fullName evidence="1">Uncharacterized protein</fullName>
    </submittedName>
</protein>
<evidence type="ECO:0000313" key="2">
    <source>
        <dbReference type="Proteomes" id="UP000799754"/>
    </source>
</evidence>
<comment type="caution">
    <text evidence="1">The sequence shown here is derived from an EMBL/GenBank/DDBJ whole genome shotgun (WGS) entry which is preliminary data.</text>
</comment>
<proteinExistence type="predicted"/>
<evidence type="ECO:0000313" key="1">
    <source>
        <dbReference type="EMBL" id="KAF2625690.1"/>
    </source>
</evidence>
<name>A0ACB6RW98_9PLEO</name>